<gene>
    <name evidence="3" type="ordered locus">Haur_0086</name>
</gene>
<evidence type="ECO:0000313" key="3">
    <source>
        <dbReference type="EMBL" id="ABX02738.1"/>
    </source>
</evidence>
<dbReference type="HOGENOM" id="CLU_1141341_0_0_0"/>
<feature type="transmembrane region" description="Helical" evidence="1">
    <location>
        <begin position="207"/>
        <end position="226"/>
    </location>
</feature>
<keyword evidence="1" id="KW-0472">Membrane</keyword>
<dbReference type="Proteomes" id="UP000000787">
    <property type="component" value="Chromosome"/>
</dbReference>
<sequence length="230" mass="24433">MRWIWGCLIILIVLLPATPAAACSMIEPTLDSLTQQADLVVVATVSNIDGDQAFFTIDTAIKGSVANEPLSVLNYTIGIDPSCRSELGSGNHFAEGSKWVLFLGPNQFDGSAVWQTISFGDYGALKVEQDQVRYHEHSQEQTQALADLVGTLTNYSMAGMATATILPAGQTAEPNAPKPMPTATFDVVPIANPPQTTEPPAKQPSNIAWVLVGIGVLAGVGALIGWRRSQ</sequence>
<keyword evidence="1" id="KW-1133">Transmembrane helix</keyword>
<dbReference type="AlphaFoldDB" id="A9B5B3"/>
<feature type="signal peptide" evidence="2">
    <location>
        <begin position="1"/>
        <end position="22"/>
    </location>
</feature>
<organism evidence="3 4">
    <name type="scientific">Herpetosiphon aurantiacus (strain ATCC 23779 / DSM 785 / 114-95)</name>
    <dbReference type="NCBI Taxonomy" id="316274"/>
    <lineage>
        <taxon>Bacteria</taxon>
        <taxon>Bacillati</taxon>
        <taxon>Chloroflexota</taxon>
        <taxon>Chloroflexia</taxon>
        <taxon>Herpetosiphonales</taxon>
        <taxon>Herpetosiphonaceae</taxon>
        <taxon>Herpetosiphon</taxon>
    </lineage>
</organism>
<protein>
    <submittedName>
        <fullName evidence="3">Uncharacterized protein</fullName>
    </submittedName>
</protein>
<keyword evidence="1" id="KW-0812">Transmembrane</keyword>
<keyword evidence="2" id="KW-0732">Signal</keyword>
<reference evidence="3 4" key="1">
    <citation type="journal article" date="2011" name="Stand. Genomic Sci.">
        <title>Complete genome sequence of the filamentous gliding predatory bacterium Herpetosiphon aurantiacus type strain (114-95(T)).</title>
        <authorList>
            <person name="Kiss H."/>
            <person name="Nett M."/>
            <person name="Domin N."/>
            <person name="Martin K."/>
            <person name="Maresca J.A."/>
            <person name="Copeland A."/>
            <person name="Lapidus A."/>
            <person name="Lucas S."/>
            <person name="Berry K.W."/>
            <person name="Glavina Del Rio T."/>
            <person name="Dalin E."/>
            <person name="Tice H."/>
            <person name="Pitluck S."/>
            <person name="Richardson P."/>
            <person name="Bruce D."/>
            <person name="Goodwin L."/>
            <person name="Han C."/>
            <person name="Detter J.C."/>
            <person name="Schmutz J."/>
            <person name="Brettin T."/>
            <person name="Land M."/>
            <person name="Hauser L."/>
            <person name="Kyrpides N.C."/>
            <person name="Ivanova N."/>
            <person name="Goker M."/>
            <person name="Woyke T."/>
            <person name="Klenk H.P."/>
            <person name="Bryant D.A."/>
        </authorList>
    </citation>
    <scope>NUCLEOTIDE SEQUENCE [LARGE SCALE GENOMIC DNA]</scope>
    <source>
        <strain evidence="4">ATCC 23779 / DSM 785 / 114-95</strain>
    </source>
</reference>
<dbReference type="STRING" id="316274.Haur_0086"/>
<name>A9B5B3_HERA2</name>
<keyword evidence="4" id="KW-1185">Reference proteome</keyword>
<dbReference type="KEGG" id="hau:Haur_0086"/>
<evidence type="ECO:0000313" key="4">
    <source>
        <dbReference type="Proteomes" id="UP000000787"/>
    </source>
</evidence>
<feature type="chain" id="PRO_5002735281" evidence="2">
    <location>
        <begin position="23"/>
        <end position="230"/>
    </location>
</feature>
<evidence type="ECO:0000256" key="1">
    <source>
        <dbReference type="SAM" id="Phobius"/>
    </source>
</evidence>
<proteinExistence type="predicted"/>
<dbReference type="InParanoid" id="A9B5B3"/>
<evidence type="ECO:0000256" key="2">
    <source>
        <dbReference type="SAM" id="SignalP"/>
    </source>
</evidence>
<dbReference type="BioCyc" id="HAUR316274:GHYA-87-MONOMER"/>
<accession>A9B5B3</accession>
<dbReference type="EMBL" id="CP000875">
    <property type="protein sequence ID" value="ABX02738.1"/>
    <property type="molecule type" value="Genomic_DNA"/>
</dbReference>